<dbReference type="InterPro" id="IPR039426">
    <property type="entry name" value="TonB-dep_rcpt-like"/>
</dbReference>
<keyword evidence="3 10" id="KW-1134">Transmembrane beta strand</keyword>
<feature type="domain" description="TonB-dependent receptor-like beta-barrel" evidence="12">
    <location>
        <begin position="274"/>
        <end position="737"/>
    </location>
</feature>
<evidence type="ECO:0000313" key="14">
    <source>
        <dbReference type="EMBL" id="MBI4725853.1"/>
    </source>
</evidence>
<evidence type="ECO:0000256" key="10">
    <source>
        <dbReference type="PROSITE-ProRule" id="PRU01360"/>
    </source>
</evidence>
<dbReference type="Pfam" id="PF07715">
    <property type="entry name" value="Plug"/>
    <property type="match status" value="1"/>
</dbReference>
<evidence type="ECO:0000256" key="9">
    <source>
        <dbReference type="ARBA" id="ARBA00023237"/>
    </source>
</evidence>
<evidence type="ECO:0000256" key="3">
    <source>
        <dbReference type="ARBA" id="ARBA00022452"/>
    </source>
</evidence>
<organism evidence="14 15">
    <name type="scientific">candidate division TA06 bacterium</name>
    <dbReference type="NCBI Taxonomy" id="2250710"/>
    <lineage>
        <taxon>Bacteria</taxon>
        <taxon>Bacteria division TA06</taxon>
    </lineage>
</organism>
<dbReference type="PANTHER" id="PTHR30069:SF29">
    <property type="entry name" value="HEMOGLOBIN AND HEMOGLOBIN-HAPTOGLOBIN-BINDING PROTEIN 1-RELATED"/>
    <property type="match status" value="1"/>
</dbReference>
<accession>A0A933MJD6</accession>
<dbReference type="PROSITE" id="PS52016">
    <property type="entry name" value="TONB_DEPENDENT_REC_3"/>
    <property type="match status" value="1"/>
</dbReference>
<dbReference type="SUPFAM" id="SSF56935">
    <property type="entry name" value="Porins"/>
    <property type="match status" value="1"/>
</dbReference>
<keyword evidence="4 10" id="KW-0812">Transmembrane</keyword>
<comment type="similarity">
    <text evidence="10 11">Belongs to the TonB-dependent receptor family.</text>
</comment>
<dbReference type="InterPro" id="IPR036942">
    <property type="entry name" value="Beta-barrel_TonB_sf"/>
</dbReference>
<sequence>MTEKNFLMSFGGALILFWPGLILSAQEPHPPMIILEGIVVTATRGEVPILDAPGSINVIGADELEKKNVKDVDEAVRLTPGVYARKRKGFADIMPSINIRGLSGTDRNLILIDGQPVMEDVWRRFPLELVERIEVAKGPFSSLYGEGAMGGVVNVITRRPKGKLVLKLKTGIESFNTHNYEMLGSGKLKGWLYSVSARKRRTDGYRSNLTVKSAAAQTVKPVVGTEATGWEETTDKKGSERFILGDAGENYYRDISCNGKLGYEFSPVSGVQMTYTRTNYEYGYKNGKSRLKDSLGSGVDSGDIFFYDGEDKTWKIIRGISETDFESSYGGNTIDLINLSGDTKISGICLKGSFGYDKNDYWWVQPSPTNAYICPSRGEKINGELSASKTIPLKQRLTLGLELKDSKNEGTKYNLSDWKDKNTKTDRTEEQTGKTSIRGVYLQDEISFFEPLIIYLAGRYDRWSASDGYNFIIKNGDSTAYAFGRRDINYFSPKVAVIYKIEEDMRVRFSIGQAFRGPTSYEMYSGWEYISAGQRKTFLPNPDLYPEKVVSGEIGMERLFADKTSIKMAYFHNRMNDYIYSKKYSESEVKKYGWDHYGDSTHYGEIAQKQNIAKAKSEGVELEIRTNFSEGLTAFANATAMATKVLKNPAVKTSEGKKLTNIPETTYNLGLEYCRRGLEAGVVGRYTGKTYSEDDNSDVASGVYGGSDPFLVVDAKISYRLEFAGFTPEVSFTVDNIFAEEYYQYYKSPGRIWGIHMGITRKF</sequence>
<comment type="subcellular location">
    <subcellularLocation>
        <location evidence="1 10">Cell outer membrane</location>
        <topology evidence="1 10">Multi-pass membrane protein</topology>
    </subcellularLocation>
</comment>
<evidence type="ECO:0000259" key="12">
    <source>
        <dbReference type="Pfam" id="PF00593"/>
    </source>
</evidence>
<dbReference type="GO" id="GO:0009279">
    <property type="term" value="C:cell outer membrane"/>
    <property type="evidence" value="ECO:0007669"/>
    <property type="project" value="UniProtKB-SubCell"/>
</dbReference>
<dbReference type="GO" id="GO:0044718">
    <property type="term" value="P:siderophore transmembrane transport"/>
    <property type="evidence" value="ECO:0007669"/>
    <property type="project" value="TreeGrafter"/>
</dbReference>
<name>A0A933MJD6_UNCT6</name>
<evidence type="ECO:0000256" key="7">
    <source>
        <dbReference type="ARBA" id="ARBA00023136"/>
    </source>
</evidence>
<dbReference type="CDD" id="cd01347">
    <property type="entry name" value="ligand_gated_channel"/>
    <property type="match status" value="1"/>
</dbReference>
<evidence type="ECO:0000256" key="11">
    <source>
        <dbReference type="RuleBase" id="RU003357"/>
    </source>
</evidence>
<dbReference type="InterPro" id="IPR037066">
    <property type="entry name" value="Plug_dom_sf"/>
</dbReference>
<dbReference type="AlphaFoldDB" id="A0A933MJD6"/>
<keyword evidence="8 14" id="KW-0675">Receptor</keyword>
<keyword evidence="2 10" id="KW-0813">Transport</keyword>
<dbReference type="InterPro" id="IPR012910">
    <property type="entry name" value="Plug_dom"/>
</dbReference>
<dbReference type="Gene3D" id="2.170.130.10">
    <property type="entry name" value="TonB-dependent receptor, plug domain"/>
    <property type="match status" value="1"/>
</dbReference>
<reference evidence="14" key="1">
    <citation type="submission" date="2020-07" db="EMBL/GenBank/DDBJ databases">
        <title>Huge and variable diversity of episymbiotic CPR bacteria and DPANN archaea in groundwater ecosystems.</title>
        <authorList>
            <person name="He C.Y."/>
            <person name="Keren R."/>
            <person name="Whittaker M."/>
            <person name="Farag I.F."/>
            <person name="Doudna J."/>
            <person name="Cate J.H.D."/>
            <person name="Banfield J.F."/>
        </authorList>
    </citation>
    <scope>NUCLEOTIDE SEQUENCE</scope>
    <source>
        <strain evidence="14">NC_groundwater_1520_Pr4_B-0.1um_53_5</strain>
    </source>
</reference>
<dbReference type="Gene3D" id="2.40.170.20">
    <property type="entry name" value="TonB-dependent receptor, beta-barrel domain"/>
    <property type="match status" value="1"/>
</dbReference>
<keyword evidence="7 10" id="KW-0472">Membrane</keyword>
<proteinExistence type="inferred from homology"/>
<keyword evidence="6 11" id="KW-0798">TonB box</keyword>
<dbReference type="GO" id="GO:0015344">
    <property type="term" value="F:siderophore uptake transmembrane transporter activity"/>
    <property type="evidence" value="ECO:0007669"/>
    <property type="project" value="TreeGrafter"/>
</dbReference>
<evidence type="ECO:0000256" key="6">
    <source>
        <dbReference type="ARBA" id="ARBA00023077"/>
    </source>
</evidence>
<dbReference type="Proteomes" id="UP000736328">
    <property type="component" value="Unassembled WGS sequence"/>
</dbReference>
<gene>
    <name evidence="14" type="ORF">HY768_01275</name>
</gene>
<evidence type="ECO:0000256" key="5">
    <source>
        <dbReference type="ARBA" id="ARBA00022729"/>
    </source>
</evidence>
<feature type="domain" description="TonB-dependent receptor plug" evidence="13">
    <location>
        <begin position="50"/>
        <end position="152"/>
    </location>
</feature>
<keyword evidence="5" id="KW-0732">Signal</keyword>
<evidence type="ECO:0000256" key="8">
    <source>
        <dbReference type="ARBA" id="ARBA00023170"/>
    </source>
</evidence>
<evidence type="ECO:0000256" key="2">
    <source>
        <dbReference type="ARBA" id="ARBA00022448"/>
    </source>
</evidence>
<dbReference type="Pfam" id="PF00593">
    <property type="entry name" value="TonB_dep_Rec_b-barrel"/>
    <property type="match status" value="1"/>
</dbReference>
<evidence type="ECO:0000256" key="4">
    <source>
        <dbReference type="ARBA" id="ARBA00022692"/>
    </source>
</evidence>
<protein>
    <submittedName>
        <fullName evidence="14">TonB-dependent receptor</fullName>
    </submittedName>
</protein>
<dbReference type="PANTHER" id="PTHR30069">
    <property type="entry name" value="TONB-DEPENDENT OUTER MEMBRANE RECEPTOR"/>
    <property type="match status" value="1"/>
</dbReference>
<dbReference type="EMBL" id="JACQXR010000012">
    <property type="protein sequence ID" value="MBI4725853.1"/>
    <property type="molecule type" value="Genomic_DNA"/>
</dbReference>
<evidence type="ECO:0000256" key="1">
    <source>
        <dbReference type="ARBA" id="ARBA00004571"/>
    </source>
</evidence>
<comment type="caution">
    <text evidence="14">The sequence shown here is derived from an EMBL/GenBank/DDBJ whole genome shotgun (WGS) entry which is preliminary data.</text>
</comment>
<keyword evidence="9 10" id="KW-0998">Cell outer membrane</keyword>
<evidence type="ECO:0000313" key="15">
    <source>
        <dbReference type="Proteomes" id="UP000736328"/>
    </source>
</evidence>
<dbReference type="InterPro" id="IPR000531">
    <property type="entry name" value="Beta-barrel_TonB"/>
</dbReference>
<evidence type="ECO:0000259" key="13">
    <source>
        <dbReference type="Pfam" id="PF07715"/>
    </source>
</evidence>